<protein>
    <recommendedName>
        <fullName evidence="4">Phosphatidylglycerol lysyltransferase</fullName>
        <ecNumber evidence="3">2.3.2.3</ecNumber>
    </recommendedName>
    <alternativeName>
        <fullName evidence="12">Lysylphosphatidylglycerol synthase</fullName>
    </alternativeName>
</protein>
<feature type="transmembrane region" description="Helical" evidence="14">
    <location>
        <begin position="157"/>
        <end position="177"/>
    </location>
</feature>
<feature type="transmembrane region" description="Helical" evidence="14">
    <location>
        <begin position="565"/>
        <end position="583"/>
    </location>
</feature>
<feature type="transmembrane region" description="Helical" evidence="14">
    <location>
        <begin position="400"/>
        <end position="423"/>
    </location>
</feature>
<feature type="transmembrane region" description="Helical" evidence="14">
    <location>
        <begin position="124"/>
        <end position="145"/>
    </location>
</feature>
<evidence type="ECO:0000313" key="16">
    <source>
        <dbReference type="EMBL" id="PSJ39006.1"/>
    </source>
</evidence>
<dbReference type="InterPro" id="IPR022791">
    <property type="entry name" value="L-PG_synthase/AglD"/>
</dbReference>
<feature type="transmembrane region" description="Helical" evidence="14">
    <location>
        <begin position="495"/>
        <end position="512"/>
    </location>
</feature>
<comment type="catalytic activity">
    <reaction evidence="13">
        <text>L-lysyl-tRNA(Lys) + a 1,2-diacyl-sn-glycero-3-phospho-(1'-sn-glycerol) = a 1,2-diacyl-sn-glycero-3-phospho-1'-(3'-O-L-lysyl)-sn-glycerol + tRNA(Lys)</text>
        <dbReference type="Rhea" id="RHEA:10668"/>
        <dbReference type="Rhea" id="RHEA-COMP:9696"/>
        <dbReference type="Rhea" id="RHEA-COMP:9697"/>
        <dbReference type="ChEBI" id="CHEBI:64716"/>
        <dbReference type="ChEBI" id="CHEBI:75792"/>
        <dbReference type="ChEBI" id="CHEBI:78442"/>
        <dbReference type="ChEBI" id="CHEBI:78529"/>
        <dbReference type="EC" id="2.3.2.3"/>
    </reaction>
</comment>
<dbReference type="PANTHER" id="PTHR34697">
    <property type="entry name" value="PHOSPHATIDYLGLYCEROL LYSYLTRANSFERASE"/>
    <property type="match status" value="1"/>
</dbReference>
<evidence type="ECO:0000256" key="5">
    <source>
        <dbReference type="ARBA" id="ARBA00022475"/>
    </source>
</evidence>
<dbReference type="InterPro" id="IPR051211">
    <property type="entry name" value="PG_lysyltransferase"/>
</dbReference>
<evidence type="ECO:0000256" key="11">
    <source>
        <dbReference type="ARBA" id="ARBA00023251"/>
    </source>
</evidence>
<dbReference type="GO" id="GO:0006629">
    <property type="term" value="P:lipid metabolic process"/>
    <property type="evidence" value="ECO:0007669"/>
    <property type="project" value="UniProtKB-KW"/>
</dbReference>
<feature type="transmembrane region" description="Helical" evidence="14">
    <location>
        <begin position="278"/>
        <end position="301"/>
    </location>
</feature>
<dbReference type="Pfam" id="PF09924">
    <property type="entry name" value="LPG_synthase_C"/>
    <property type="match status" value="1"/>
</dbReference>
<dbReference type="Proteomes" id="UP000241167">
    <property type="component" value="Unassembled WGS sequence"/>
</dbReference>
<keyword evidence="8 14" id="KW-1133">Transmembrane helix</keyword>
<keyword evidence="5" id="KW-1003">Cell membrane</keyword>
<dbReference type="SUPFAM" id="SSF55729">
    <property type="entry name" value="Acyl-CoA N-acyltransferases (Nat)"/>
    <property type="match status" value="1"/>
</dbReference>
<feature type="transmembrane region" description="Helical" evidence="14">
    <location>
        <begin position="313"/>
        <end position="343"/>
    </location>
</feature>
<keyword evidence="10 14" id="KW-0472">Membrane</keyword>
<evidence type="ECO:0000256" key="2">
    <source>
        <dbReference type="ARBA" id="ARBA00008627"/>
    </source>
</evidence>
<dbReference type="PANTHER" id="PTHR34697:SF2">
    <property type="entry name" value="PHOSPHATIDYLGLYCEROL LYSYLTRANSFERASE"/>
    <property type="match status" value="1"/>
</dbReference>
<accession>A0A2P7QM14</accession>
<feature type="transmembrane region" description="Helical" evidence="14">
    <location>
        <begin position="83"/>
        <end position="104"/>
    </location>
</feature>
<name>A0A2P7QM14_9SPHN</name>
<feature type="transmembrane region" description="Helical" evidence="14">
    <location>
        <begin position="240"/>
        <end position="258"/>
    </location>
</feature>
<comment type="caution">
    <text evidence="16">The sequence shown here is derived from an EMBL/GenBank/DDBJ whole genome shotgun (WGS) entry which is preliminary data.</text>
</comment>
<gene>
    <name evidence="16" type="ORF">C7I55_17055</name>
</gene>
<dbReference type="AlphaFoldDB" id="A0A2P7QM14"/>
<dbReference type="InterPro" id="IPR016181">
    <property type="entry name" value="Acyl_CoA_acyltransferase"/>
</dbReference>
<dbReference type="NCBIfam" id="NF033480">
    <property type="entry name" value="bifunc_MprF"/>
    <property type="match status" value="1"/>
</dbReference>
<evidence type="ECO:0000256" key="10">
    <source>
        <dbReference type="ARBA" id="ARBA00023136"/>
    </source>
</evidence>
<feature type="transmembrane region" description="Helical" evidence="14">
    <location>
        <begin position="355"/>
        <end position="376"/>
    </location>
</feature>
<feature type="transmembrane region" description="Helical" evidence="14">
    <location>
        <begin position="524"/>
        <end position="545"/>
    </location>
</feature>
<dbReference type="InterPro" id="IPR024320">
    <property type="entry name" value="LPG_synthase_C"/>
</dbReference>
<dbReference type="GO" id="GO:0046677">
    <property type="term" value="P:response to antibiotic"/>
    <property type="evidence" value="ECO:0007669"/>
    <property type="project" value="UniProtKB-KW"/>
</dbReference>
<evidence type="ECO:0000256" key="1">
    <source>
        <dbReference type="ARBA" id="ARBA00004651"/>
    </source>
</evidence>
<evidence type="ECO:0000256" key="7">
    <source>
        <dbReference type="ARBA" id="ARBA00022692"/>
    </source>
</evidence>
<feature type="domain" description="Phosphatidylglycerol lysyltransferase C-terminal" evidence="15">
    <location>
        <begin position="610"/>
        <end position="896"/>
    </location>
</feature>
<proteinExistence type="inferred from homology"/>
<keyword evidence="9" id="KW-0443">Lipid metabolism</keyword>
<dbReference type="GO" id="GO:0005886">
    <property type="term" value="C:plasma membrane"/>
    <property type="evidence" value="ECO:0007669"/>
    <property type="project" value="UniProtKB-SubCell"/>
</dbReference>
<evidence type="ECO:0000259" key="15">
    <source>
        <dbReference type="Pfam" id="PF09924"/>
    </source>
</evidence>
<dbReference type="Gene3D" id="3.40.630.30">
    <property type="match status" value="1"/>
</dbReference>
<feature type="transmembrane region" description="Helical" evidence="14">
    <location>
        <begin position="470"/>
        <end position="489"/>
    </location>
</feature>
<reference evidence="16 17" key="1">
    <citation type="submission" date="2018-03" db="EMBL/GenBank/DDBJ databases">
        <title>The draft genome of Sphingosinicella sp. GL-C-18.</title>
        <authorList>
            <person name="Liu L."/>
            <person name="Li L."/>
            <person name="Liang L."/>
            <person name="Zhang X."/>
            <person name="Wang T."/>
        </authorList>
    </citation>
    <scope>NUCLEOTIDE SEQUENCE [LARGE SCALE GENOMIC DNA]</scope>
    <source>
        <strain evidence="16 17">GL-C-18</strain>
    </source>
</reference>
<evidence type="ECO:0000256" key="9">
    <source>
        <dbReference type="ARBA" id="ARBA00023098"/>
    </source>
</evidence>
<keyword evidence="11" id="KW-0046">Antibiotic resistance</keyword>
<evidence type="ECO:0000256" key="8">
    <source>
        <dbReference type="ARBA" id="ARBA00022989"/>
    </source>
</evidence>
<keyword evidence="17" id="KW-1185">Reference proteome</keyword>
<dbReference type="GO" id="GO:0055091">
    <property type="term" value="P:phospholipid homeostasis"/>
    <property type="evidence" value="ECO:0007669"/>
    <property type="project" value="TreeGrafter"/>
</dbReference>
<feature type="transmembrane region" description="Helical" evidence="14">
    <location>
        <begin position="443"/>
        <end position="463"/>
    </location>
</feature>
<sequence length="959" mass="104050">MGEQAPTLVLAPRWPASRRGIRPQIRINATSPDPLGGAERAYNGKVRQDSSRDFMQLQTPASVAGRRGGIAAAMRWCGEHRELVATLAGVAVLIFAFAGLSASLREISLDEIRNAFATIAPSRWLAALALTALSFACLIVFDVAALRTLAIRLPFGVAARAAVTSYAISNMLGLPLLTGGTVRLNFYAREGLREGDVLRVVTLAGLSFWLGLVAVVALSLPMQPWQATLAGTGLPPALRWGAPLLLIAGLAAYLRWTARAPRSLVMGAVRLPLPGPSLTLAQLLAAALDLIASAAVIFVLAPSLTLADFPHLLAAYPLALAIAVITHAPGGLGVFEAMLFLLLPEQPRTELAAALVGYRLVYFLLPFALALVYLAVREGRRLHYRALPAVRLGSHFARSLAPLTMSSAVFGAGALLILTGAMPQFPERVAAVTRLLPSILLDLSHFTSSIVGTLLMFMAYGLYRRLDVAWIASMALLAAGMLLALLRAFDVIEAGMLAVVLVMLAWTRPAFYRRTAFTGERFGASWMVAIAGVICASLFLGFFSYKDVDYHGSLWWQVQPSADAPRFLRASVGVGLVAFWLAVRRLSRPAPPRHAEALPDHVWDRALAGAASSEAHLARTGDKSFVVSDAGDAFLMYRVRGRSFIAMGAPIGPQERWKELVWKFRELADRHGARPVFYRCGAEMLPHAIELGLGIMKLGEAASVPLADFSLNGKARAKLRNAVNRAEREGLRFRVVEGAALDALLPELRAISDEWLAAKRQREKQFSLGRFDRDYLAGGPVALVERDGVVLAFANLWTLPAQAELSFDLMRSRGDMPHGTMDFLFTRLMQWAREQGYATLALGTAPLSGIESRRLAPGWARFAAALFRHGEGLYGYAGLRRYKEKFLPDWSDRYFVAPRGLAMAQALLDVTMLVSAPPQAPRSVRPRRQEPRPGAAAARLVGTVAGTLSAPKRRLVRTH</sequence>
<evidence type="ECO:0000313" key="17">
    <source>
        <dbReference type="Proteomes" id="UP000241167"/>
    </source>
</evidence>
<feature type="transmembrane region" description="Helical" evidence="14">
    <location>
        <begin position="197"/>
        <end position="220"/>
    </location>
</feature>
<evidence type="ECO:0000256" key="3">
    <source>
        <dbReference type="ARBA" id="ARBA00012014"/>
    </source>
</evidence>
<organism evidence="16 17">
    <name type="scientific">Allosphingosinicella deserti</name>
    <dbReference type="NCBI Taxonomy" id="2116704"/>
    <lineage>
        <taxon>Bacteria</taxon>
        <taxon>Pseudomonadati</taxon>
        <taxon>Pseudomonadota</taxon>
        <taxon>Alphaproteobacteria</taxon>
        <taxon>Sphingomonadales</taxon>
        <taxon>Sphingomonadaceae</taxon>
        <taxon>Allosphingosinicella</taxon>
    </lineage>
</organism>
<evidence type="ECO:0000256" key="14">
    <source>
        <dbReference type="SAM" id="Phobius"/>
    </source>
</evidence>
<dbReference type="EMBL" id="PXYI01000005">
    <property type="protein sequence ID" value="PSJ39006.1"/>
    <property type="molecule type" value="Genomic_DNA"/>
</dbReference>
<dbReference type="Pfam" id="PF03706">
    <property type="entry name" value="LPG_synthase_TM"/>
    <property type="match status" value="1"/>
</dbReference>
<keyword evidence="6 16" id="KW-0808">Transferase</keyword>
<evidence type="ECO:0000256" key="6">
    <source>
        <dbReference type="ARBA" id="ARBA00022679"/>
    </source>
</evidence>
<dbReference type="EC" id="2.3.2.3" evidence="3"/>
<evidence type="ECO:0000256" key="4">
    <source>
        <dbReference type="ARBA" id="ARBA00021546"/>
    </source>
</evidence>
<keyword evidence="7 14" id="KW-0812">Transmembrane</keyword>
<dbReference type="GO" id="GO:0050071">
    <property type="term" value="F:phosphatidylglycerol lysyltransferase activity"/>
    <property type="evidence" value="ECO:0007669"/>
    <property type="project" value="UniProtKB-EC"/>
</dbReference>
<evidence type="ECO:0000256" key="13">
    <source>
        <dbReference type="ARBA" id="ARBA00047540"/>
    </source>
</evidence>
<evidence type="ECO:0000256" key="12">
    <source>
        <dbReference type="ARBA" id="ARBA00031899"/>
    </source>
</evidence>
<comment type="similarity">
    <text evidence="2">Belongs to the LPG synthase family.</text>
</comment>
<comment type="subcellular location">
    <subcellularLocation>
        <location evidence="1">Cell membrane</location>
        <topology evidence="1">Multi-pass membrane protein</topology>
    </subcellularLocation>
</comment>